<keyword evidence="3" id="KW-1185">Reference proteome</keyword>
<feature type="domain" description="CHAD" evidence="1">
    <location>
        <begin position="189"/>
        <end position="476"/>
    </location>
</feature>
<sequence>MPFSVEKESRLNTSSRYVDTPNFALEKTGYWLLLGRGGQAKAIDHNGYACHSLSFSSTRDFPLTPSELAFSLSSAEALSESVIDAVRQSDVRRRFIAWFEGEIDYEVISFRDDEQKLTVQLHWLVMTSDALLSPFVTAHIKPLRGFDRAAELLQHWLDVTGISQGTVKHALASHPLVPQKAIKGGTKDNVSIHTWANKRVSSHLQAAASQLEGIFQDIDIRYLHQYRVHLRKTRSMLSLFKGVFEKNAMVEAKHQTKRLMADTGALRDLDVYLMSKQDFYTKMPVTFHDGLAELFELLESRRAAALHDFQTLIASDKPHQTLASLQSKALAEGPKAEKRVRAFGHKEILKHYAKTAAIGASLSHSSLDEQVHDFRLACKKLRYLSDFFVDDDINETAVSVVAQLVDLTRVLGEFNDYCVQADFVAGLEQELNASNKMTPTLAKTFGGMMLLFDQERTRARAEALLQIDVFVAAETAANFKHVFGKK</sequence>
<dbReference type="SMART" id="SM00880">
    <property type="entry name" value="CHAD"/>
    <property type="match status" value="1"/>
</dbReference>
<proteinExistence type="predicted"/>
<comment type="caution">
    <text evidence="2">The sequence shown here is derived from an EMBL/GenBank/DDBJ whole genome shotgun (WGS) entry which is preliminary data.</text>
</comment>
<evidence type="ECO:0000313" key="3">
    <source>
        <dbReference type="Proteomes" id="UP000070529"/>
    </source>
</evidence>
<gene>
    <name evidence="2" type="ORF">ATN88_20060</name>
</gene>
<dbReference type="STRING" id="294935.ATN88_20060"/>
<dbReference type="Proteomes" id="UP000070529">
    <property type="component" value="Unassembled WGS sequence"/>
</dbReference>
<dbReference type="EMBL" id="LNTY01000030">
    <property type="protein sequence ID" value="KXF82092.1"/>
    <property type="molecule type" value="Genomic_DNA"/>
</dbReference>
<dbReference type="Pfam" id="PF05235">
    <property type="entry name" value="CHAD"/>
    <property type="match status" value="1"/>
</dbReference>
<dbReference type="PROSITE" id="PS51708">
    <property type="entry name" value="CHAD"/>
    <property type="match status" value="1"/>
</dbReference>
<organism evidence="2 3">
    <name type="scientific">Enterovibrio coralii</name>
    <dbReference type="NCBI Taxonomy" id="294935"/>
    <lineage>
        <taxon>Bacteria</taxon>
        <taxon>Pseudomonadati</taxon>
        <taxon>Pseudomonadota</taxon>
        <taxon>Gammaproteobacteria</taxon>
        <taxon>Vibrionales</taxon>
        <taxon>Vibrionaceae</taxon>
        <taxon>Enterovibrio</taxon>
    </lineage>
</organism>
<dbReference type="PANTHER" id="PTHR39339">
    <property type="entry name" value="SLR1444 PROTEIN"/>
    <property type="match status" value="1"/>
</dbReference>
<dbReference type="AlphaFoldDB" id="A0A135I9G2"/>
<dbReference type="RefSeq" id="WP_067414878.1">
    <property type="nucleotide sequence ID" value="NZ_LNTY01000030.1"/>
</dbReference>
<dbReference type="InterPro" id="IPR007899">
    <property type="entry name" value="CHAD_dom"/>
</dbReference>
<dbReference type="PANTHER" id="PTHR39339:SF1">
    <property type="entry name" value="CHAD DOMAIN-CONTAINING PROTEIN"/>
    <property type="match status" value="1"/>
</dbReference>
<name>A0A135I9G2_9GAMM</name>
<reference evidence="2 3" key="1">
    <citation type="submission" date="2015-11" db="EMBL/GenBank/DDBJ databases">
        <title>Genomic Taxonomy of the Vibrionaceae.</title>
        <authorList>
            <person name="Gomez-Gil B."/>
            <person name="Enciso-Ibarra J."/>
        </authorList>
    </citation>
    <scope>NUCLEOTIDE SEQUENCE [LARGE SCALE GENOMIC DNA]</scope>
    <source>
        <strain evidence="2 3">CAIM 912</strain>
    </source>
</reference>
<evidence type="ECO:0000259" key="1">
    <source>
        <dbReference type="PROSITE" id="PS51708"/>
    </source>
</evidence>
<dbReference type="InterPro" id="IPR038186">
    <property type="entry name" value="CHAD_dom_sf"/>
</dbReference>
<dbReference type="Gene3D" id="1.40.20.10">
    <property type="entry name" value="CHAD domain"/>
    <property type="match status" value="1"/>
</dbReference>
<protein>
    <recommendedName>
        <fullName evidence="1">CHAD domain-containing protein</fullName>
    </recommendedName>
</protein>
<accession>A0A135I9G2</accession>
<dbReference type="OrthoDB" id="9810154at2"/>
<evidence type="ECO:0000313" key="2">
    <source>
        <dbReference type="EMBL" id="KXF82092.1"/>
    </source>
</evidence>